<name>A0ABP7LH13_9ACTN</name>
<dbReference type="Proteomes" id="UP001501563">
    <property type="component" value="Unassembled WGS sequence"/>
</dbReference>
<evidence type="ECO:0000313" key="3">
    <source>
        <dbReference type="EMBL" id="GAA3901745.1"/>
    </source>
</evidence>
<feature type="region of interest" description="Disordered" evidence="1">
    <location>
        <begin position="1"/>
        <end position="71"/>
    </location>
</feature>
<feature type="compositionally biased region" description="Basic and acidic residues" evidence="1">
    <location>
        <begin position="1"/>
        <end position="10"/>
    </location>
</feature>
<keyword evidence="2" id="KW-0472">Membrane</keyword>
<feature type="compositionally biased region" description="Basic and acidic residues" evidence="1">
    <location>
        <begin position="51"/>
        <end position="71"/>
    </location>
</feature>
<keyword evidence="2" id="KW-0812">Transmembrane</keyword>
<keyword evidence="2" id="KW-1133">Transmembrane helix</keyword>
<proteinExistence type="predicted"/>
<evidence type="ECO:0000313" key="4">
    <source>
        <dbReference type="Proteomes" id="UP001501563"/>
    </source>
</evidence>
<evidence type="ECO:0000256" key="2">
    <source>
        <dbReference type="SAM" id="Phobius"/>
    </source>
</evidence>
<feature type="compositionally biased region" description="Gly residues" evidence="1">
    <location>
        <begin position="776"/>
        <end position="786"/>
    </location>
</feature>
<dbReference type="EMBL" id="BAAAZA010000048">
    <property type="protein sequence ID" value="GAA3901745.1"/>
    <property type="molecule type" value="Genomic_DNA"/>
</dbReference>
<accession>A0ABP7LH13</accession>
<feature type="transmembrane region" description="Helical" evidence="2">
    <location>
        <begin position="122"/>
        <end position="142"/>
    </location>
</feature>
<sequence>MERAREHGDTGQRPPESGTDLELLVHGVGGTTPEEMLGDPRTVRVSGDETAAVHRREADAGADAERNPRDRGGPVPEAYVWCNLTSGNAARALWLLLLPFMVVNLAHWMRPTTTGRPRTVRLYGLIVRLLGLTLTVLLVAAACEVALDLGAWQCAGTRACAERHSWLGFLSPAVSDQGWWSEPGRRLAVASLVPTALTGLLWYLSHRTWSAYESQQPISRPAEPDEEPHRTALDSPGFWYGRRLVARLRAAHTAAGFLTVAAAPATAARYDSRHGSVELEVLGRLLCATLLVGGLVVVGVVCRRGRTENRLDRTLDRALVRRLPAGALVLLSVTAVYAGWSRPGWRSADRLPGDTTFGALALAQGVLVVALGVVAHVLHRTHPDTRTAMRGLAGPAVAMLACALGGVMSGGVAQRVADWLDGTRHIMAGPPVLLTWQASTIPPLLLVLLVVVGRLARRTAVLRRAGTAAVELAHQGEPEDEARTRRIAGTRAMAALTDRAPLVVAVMSASTLLLGALALVGAFAGHDTPEGAARGSHAFVRGAAETAQALGSWLIGIGFLLFVTWGRRAYKDASARRTIGILWDVGTFWPRAAHPFAPPCYAERAVPDLSWRMATWTEATGGRLVLSGHSQGSVLAAAAAWQLEPSVRRRVALLTYGSPLERLYGRWFPAYFGPAALSSLHREVACWRNLYRLTDPIGGPIRLPGDCGPQVDRAPLRDPLAYGRTAEHPLPAPILGHGDYQADPAFAEERERLLSRLRPGLPGPRPAGPGTEAGSAGQGSSGKSSG</sequence>
<feature type="region of interest" description="Disordered" evidence="1">
    <location>
        <begin position="746"/>
        <end position="786"/>
    </location>
</feature>
<feature type="transmembrane region" description="Helical" evidence="2">
    <location>
        <begin position="360"/>
        <end position="379"/>
    </location>
</feature>
<evidence type="ECO:0000256" key="1">
    <source>
        <dbReference type="SAM" id="MobiDB-lite"/>
    </source>
</evidence>
<feature type="transmembrane region" description="Helical" evidence="2">
    <location>
        <begin position="502"/>
        <end position="526"/>
    </location>
</feature>
<feature type="transmembrane region" description="Helical" evidence="2">
    <location>
        <begin position="282"/>
        <end position="302"/>
    </location>
</feature>
<organism evidence="3 4">
    <name type="scientific">Streptomyces lannensis</name>
    <dbReference type="NCBI Taxonomy" id="766498"/>
    <lineage>
        <taxon>Bacteria</taxon>
        <taxon>Bacillati</taxon>
        <taxon>Actinomycetota</taxon>
        <taxon>Actinomycetes</taxon>
        <taxon>Kitasatosporales</taxon>
        <taxon>Streptomycetaceae</taxon>
        <taxon>Streptomyces</taxon>
    </lineage>
</organism>
<reference evidence="4" key="1">
    <citation type="journal article" date="2019" name="Int. J. Syst. Evol. Microbiol.">
        <title>The Global Catalogue of Microorganisms (GCM) 10K type strain sequencing project: providing services to taxonomists for standard genome sequencing and annotation.</title>
        <authorList>
            <consortium name="The Broad Institute Genomics Platform"/>
            <consortium name="The Broad Institute Genome Sequencing Center for Infectious Disease"/>
            <person name="Wu L."/>
            <person name="Ma J."/>
        </authorList>
    </citation>
    <scope>NUCLEOTIDE SEQUENCE [LARGE SCALE GENOMIC DNA]</scope>
    <source>
        <strain evidence="4">JCM 16578</strain>
    </source>
</reference>
<feature type="transmembrane region" description="Helical" evidence="2">
    <location>
        <begin position="250"/>
        <end position="270"/>
    </location>
</feature>
<evidence type="ECO:0008006" key="5">
    <source>
        <dbReference type="Google" id="ProtNLM"/>
    </source>
</evidence>
<protein>
    <recommendedName>
        <fullName evidence="5">Integral membrane protein</fullName>
    </recommendedName>
</protein>
<dbReference type="InterPro" id="IPR029058">
    <property type="entry name" value="AB_hydrolase_fold"/>
</dbReference>
<dbReference type="RefSeq" id="WP_345554039.1">
    <property type="nucleotide sequence ID" value="NZ_BAAAZA010000048.1"/>
</dbReference>
<gene>
    <name evidence="3" type="ORF">GCM10022207_83340</name>
</gene>
<feature type="transmembrane region" description="Helical" evidence="2">
    <location>
        <begin position="391"/>
        <end position="413"/>
    </location>
</feature>
<dbReference type="SUPFAM" id="SSF53474">
    <property type="entry name" value="alpha/beta-Hydrolases"/>
    <property type="match status" value="1"/>
</dbReference>
<feature type="transmembrane region" description="Helical" evidence="2">
    <location>
        <begin position="323"/>
        <end position="340"/>
    </location>
</feature>
<feature type="transmembrane region" description="Helical" evidence="2">
    <location>
        <begin position="433"/>
        <end position="456"/>
    </location>
</feature>
<comment type="caution">
    <text evidence="3">The sequence shown here is derived from an EMBL/GenBank/DDBJ whole genome shotgun (WGS) entry which is preliminary data.</text>
</comment>
<feature type="transmembrane region" description="Helical" evidence="2">
    <location>
        <begin position="546"/>
        <end position="566"/>
    </location>
</feature>
<feature type="transmembrane region" description="Helical" evidence="2">
    <location>
        <begin position="92"/>
        <end position="110"/>
    </location>
</feature>
<keyword evidence="4" id="KW-1185">Reference proteome</keyword>